<reference evidence="1 2" key="1">
    <citation type="submission" date="2020-08" db="EMBL/GenBank/DDBJ databases">
        <authorList>
            <person name="Liu C."/>
            <person name="Sun Q."/>
        </authorList>
    </citation>
    <scope>NUCLEOTIDE SEQUENCE [LARGE SCALE GENOMIC DNA]</scope>
    <source>
        <strain evidence="1 2">N22</strain>
    </source>
</reference>
<gene>
    <name evidence="1" type="ORF">H7313_10740</name>
</gene>
<dbReference type="AlphaFoldDB" id="A0A842JH49"/>
<organism evidence="1 2">
    <name type="scientific">Gordonibacter massiliensis</name>
    <name type="common">ex Traore et al. 2017</name>
    <dbReference type="NCBI Taxonomy" id="1841863"/>
    <lineage>
        <taxon>Bacteria</taxon>
        <taxon>Bacillati</taxon>
        <taxon>Actinomycetota</taxon>
        <taxon>Coriobacteriia</taxon>
        <taxon>Eggerthellales</taxon>
        <taxon>Eggerthellaceae</taxon>
        <taxon>Gordonibacter</taxon>
    </lineage>
</organism>
<sequence>MDYGELKEQINGLDERQRKGCARVLSLVSIGGGVRPEFREHLDGASTYREFFEALYGDDALRFTKAWAAWARHDGKQWVERFEPAQAAEHVPFAGRGLPVEFSGNTMLVPLGGHGKKARVLAFEDGAFNEDAAAYFTSLEGAFTCGGLTFDGIYDVFTSGNTVLFERWTVNEKGIRVKSAQLAENYGLTG</sequence>
<dbReference type="RefSeq" id="WP_185905585.1">
    <property type="nucleotide sequence ID" value="NZ_JAASIO010000019.1"/>
</dbReference>
<dbReference type="EMBL" id="JACMSE010000007">
    <property type="protein sequence ID" value="MBC2889811.1"/>
    <property type="molecule type" value="Genomic_DNA"/>
</dbReference>
<keyword evidence="2" id="KW-1185">Reference proteome</keyword>
<proteinExistence type="predicted"/>
<protein>
    <submittedName>
        <fullName evidence="1">Uncharacterized protein</fullName>
    </submittedName>
</protein>
<comment type="caution">
    <text evidence="1">The sequence shown here is derived from an EMBL/GenBank/DDBJ whole genome shotgun (WGS) entry which is preliminary data.</text>
</comment>
<evidence type="ECO:0000313" key="1">
    <source>
        <dbReference type="EMBL" id="MBC2889811.1"/>
    </source>
</evidence>
<dbReference type="Proteomes" id="UP000587396">
    <property type="component" value="Unassembled WGS sequence"/>
</dbReference>
<evidence type="ECO:0000313" key="2">
    <source>
        <dbReference type="Proteomes" id="UP000587396"/>
    </source>
</evidence>
<name>A0A842JH49_9ACTN</name>
<accession>A0A842JH49</accession>